<keyword evidence="2" id="KW-0540">Nuclease</keyword>
<sequence length="1011" mass="118141">MLPLYLSIEGLYSYQDKQEIDFTKLTEAGLFGIFGNVGSGKSSILEAISFALYGETERLNKQEKRTYNMLNLKSDAARIVFEFLNFENCKFRFVAQWKRRKKFEDTTTLERYAYEWLEEEWKPLESADGALVTHLTYPNFRRTIIIPQGQFKEFLELKGKDRSEMMKDIFHLQRFDLGGKVSYLQRQNNSRLDNLKGVLSGFETVSAEVIESKKTELETAQVQLKTVREEVLSLEDHCKKLNESLSNRKELSLKKGELQLLQQQRPKVQQMETDVQVYERTQQVFRELLNQAQTLNKDKEQLTHKIEQLTAKKQYTLEQLEQKEQEWNAIADDYKQLGRFRAEIEDLKLLTLNRQSEQQRAVLFKRLEDGKPFLEQELKNEQEIQAQIVEKEQLMDSLRESKVDTMLLLAMENWFQTQDNLLTQTAEGEKQLRVLEEEIVGIQQEFTTLSLNTDTWETHLSAEETRLQQELNELQQSIMQVQVQVKLSEFAENLHEGDPCPLCGATEHPHIRQGHDLVDKMQELNNRKIQLQQELETVKRNFNQLNRSYARLKDKYKQQEQWKATLSEGEQKKQLHLEAFVWEGFSPSDRSAFLSYKEQSQNSESKIRENEMAIKTLRQQLLQNQGKVEKYKATLAEFAQKITVLDGLVQQNRGQLRTLREEDLAENNEETLQQLKEQLESKVLFLEESYLRLSQTLQDLKTGFAAVNAERAVAKEQFQQLYQQLNQCQSEISNLLVEYGFNDITEVQQVLRRNLDVAAIRKNIHEFHVQYEVLLSKIEELDKRIADDGFTEDIHREKTELLTLKREELELQIRITGGLEKECVRLQSEFAQKEALLEEYEKLNLRKSNLTTLENLFRGAGFVNYVSSIHLRQLCAIANQRFHRLTKNSLSLTVNESNEFEVIDYLNNGYVRSVKTLSGGQSFQASLCLALALAENIQVLNKADKNFFFIDEGFGTQDRESINTVFETLQYLHKENRIVGIISHVDELKERIPKSITVVNDMEKGSQIRFN</sequence>
<feature type="coiled-coil region" evidence="1">
    <location>
        <begin position="374"/>
        <end position="401"/>
    </location>
</feature>
<dbReference type="InterPro" id="IPR027417">
    <property type="entry name" value="P-loop_NTPase"/>
</dbReference>
<keyword evidence="2" id="KW-0378">Hydrolase</keyword>
<dbReference type="AlphaFoldDB" id="A0A1I6VTG0"/>
<dbReference type="PANTHER" id="PTHR32114">
    <property type="entry name" value="ABC TRANSPORTER ABCH.3"/>
    <property type="match status" value="1"/>
</dbReference>
<feature type="coiled-coil region" evidence="1">
    <location>
        <begin position="210"/>
        <end position="244"/>
    </location>
</feature>
<feature type="coiled-coil region" evidence="1">
    <location>
        <begin position="278"/>
        <end position="337"/>
    </location>
</feature>
<dbReference type="STRING" id="683125.SAMN05660206_11728"/>
<feature type="coiled-coil region" evidence="1">
    <location>
        <begin position="514"/>
        <end position="555"/>
    </location>
</feature>
<dbReference type="SUPFAM" id="SSF75712">
    <property type="entry name" value="Rad50 coiled-coil Zn hook"/>
    <property type="match status" value="1"/>
</dbReference>
<organism evidence="2 3">
    <name type="scientific">Sphingobacterium wenxiniae</name>
    <dbReference type="NCBI Taxonomy" id="683125"/>
    <lineage>
        <taxon>Bacteria</taxon>
        <taxon>Pseudomonadati</taxon>
        <taxon>Bacteroidota</taxon>
        <taxon>Sphingobacteriia</taxon>
        <taxon>Sphingobacteriales</taxon>
        <taxon>Sphingobacteriaceae</taxon>
        <taxon>Sphingobacterium</taxon>
    </lineage>
</organism>
<name>A0A1I6VTG0_9SPHI</name>
<evidence type="ECO:0000313" key="3">
    <source>
        <dbReference type="Proteomes" id="UP000198785"/>
    </source>
</evidence>
<feature type="coiled-coil region" evidence="1">
    <location>
        <begin position="425"/>
        <end position="484"/>
    </location>
</feature>
<accession>A0A1I6VTG0</accession>
<dbReference type="PANTHER" id="PTHR32114:SF2">
    <property type="entry name" value="ABC TRANSPORTER ABCH.3"/>
    <property type="match status" value="1"/>
</dbReference>
<protein>
    <submittedName>
        <fullName evidence="2">Exonuclease SbcC</fullName>
    </submittedName>
</protein>
<keyword evidence="3" id="KW-1185">Reference proteome</keyword>
<evidence type="ECO:0000256" key="1">
    <source>
        <dbReference type="SAM" id="Coils"/>
    </source>
</evidence>
<keyword evidence="2" id="KW-0269">Exonuclease</keyword>
<dbReference type="EMBL" id="FOZZ01000017">
    <property type="protein sequence ID" value="SFT17012.1"/>
    <property type="molecule type" value="Genomic_DNA"/>
</dbReference>
<reference evidence="2 3" key="1">
    <citation type="submission" date="2016-10" db="EMBL/GenBank/DDBJ databases">
        <authorList>
            <person name="de Groot N.N."/>
        </authorList>
    </citation>
    <scope>NUCLEOTIDE SEQUENCE [LARGE SCALE GENOMIC DNA]</scope>
    <source>
        <strain evidence="2 3">DSM 22789</strain>
    </source>
</reference>
<feature type="coiled-coil region" evidence="1">
    <location>
        <begin position="658"/>
        <end position="738"/>
    </location>
</feature>
<evidence type="ECO:0000313" key="2">
    <source>
        <dbReference type="EMBL" id="SFT17012.1"/>
    </source>
</evidence>
<gene>
    <name evidence="2" type="ORF">SAMN05660206_11728</name>
</gene>
<feature type="coiled-coil region" evidence="1">
    <location>
        <begin position="823"/>
        <end position="853"/>
    </location>
</feature>
<keyword evidence="1" id="KW-0175">Coiled coil</keyword>
<dbReference type="Gene3D" id="3.40.50.300">
    <property type="entry name" value="P-loop containing nucleotide triphosphate hydrolases"/>
    <property type="match status" value="2"/>
</dbReference>
<proteinExistence type="predicted"/>
<dbReference type="Pfam" id="PF13558">
    <property type="entry name" value="SbcC_Walker_B"/>
    <property type="match status" value="1"/>
</dbReference>
<dbReference type="OrthoDB" id="9795626at2"/>
<dbReference type="GO" id="GO:0004527">
    <property type="term" value="F:exonuclease activity"/>
    <property type="evidence" value="ECO:0007669"/>
    <property type="project" value="UniProtKB-KW"/>
</dbReference>
<dbReference type="SUPFAM" id="SSF52540">
    <property type="entry name" value="P-loop containing nucleoside triphosphate hydrolases"/>
    <property type="match status" value="1"/>
</dbReference>
<dbReference type="Proteomes" id="UP000198785">
    <property type="component" value="Unassembled WGS sequence"/>
</dbReference>
<dbReference type="RefSeq" id="WP_093367590.1">
    <property type="nucleotide sequence ID" value="NZ_FOZZ01000017.1"/>
</dbReference>